<keyword evidence="2" id="KW-0472">Membrane</keyword>
<evidence type="ECO:0000313" key="3">
    <source>
        <dbReference type="EMBL" id="RLQ95542.1"/>
    </source>
</evidence>
<feature type="transmembrane region" description="Helical" evidence="2">
    <location>
        <begin position="46"/>
        <end position="71"/>
    </location>
</feature>
<reference evidence="3 4" key="1">
    <citation type="submission" date="2018-10" db="EMBL/GenBank/DDBJ databases">
        <title>Falsibacillus sp. genome draft.</title>
        <authorList>
            <person name="Shi S."/>
        </authorList>
    </citation>
    <scope>NUCLEOTIDE SEQUENCE [LARGE SCALE GENOMIC DNA]</scope>
    <source>
        <strain evidence="3 4">GY 10110</strain>
    </source>
</reference>
<keyword evidence="2" id="KW-1133">Transmembrane helix</keyword>
<evidence type="ECO:0000313" key="4">
    <source>
        <dbReference type="Proteomes" id="UP000276770"/>
    </source>
</evidence>
<evidence type="ECO:0000256" key="2">
    <source>
        <dbReference type="SAM" id="Phobius"/>
    </source>
</evidence>
<accession>A0A3L7K495</accession>
<name>A0A3L7K495_9BACI</name>
<proteinExistence type="predicted"/>
<sequence>MSDKIQQDILNELKSINSRLEALEKESYHHQNESFTSGFFDALKSLAFGAFVVGPAIAIVMGLGVLFVHFLNHII</sequence>
<keyword evidence="2" id="KW-0812">Transmembrane</keyword>
<comment type="caution">
    <text evidence="3">The sequence shown here is derived from an EMBL/GenBank/DDBJ whole genome shotgun (WGS) entry which is preliminary data.</text>
</comment>
<keyword evidence="1" id="KW-0175">Coiled coil</keyword>
<protein>
    <submittedName>
        <fullName evidence="3">Uncharacterized protein</fullName>
    </submittedName>
</protein>
<evidence type="ECO:0000256" key="1">
    <source>
        <dbReference type="SAM" id="Coils"/>
    </source>
</evidence>
<dbReference type="AlphaFoldDB" id="A0A3L7K495"/>
<keyword evidence="4" id="KW-1185">Reference proteome</keyword>
<dbReference type="EMBL" id="RCVZ01000006">
    <property type="protein sequence ID" value="RLQ95542.1"/>
    <property type="molecule type" value="Genomic_DNA"/>
</dbReference>
<gene>
    <name evidence="3" type="ORF">D9X91_10970</name>
</gene>
<dbReference type="Proteomes" id="UP000276770">
    <property type="component" value="Unassembled WGS sequence"/>
</dbReference>
<feature type="coiled-coil region" evidence="1">
    <location>
        <begin position="6"/>
        <end position="33"/>
    </location>
</feature>
<dbReference type="RefSeq" id="WP_121680657.1">
    <property type="nucleotide sequence ID" value="NZ_RCVZ01000006.1"/>
</dbReference>
<organism evidence="3 4">
    <name type="scientific">Falsibacillus albus</name>
    <dbReference type="NCBI Taxonomy" id="2478915"/>
    <lineage>
        <taxon>Bacteria</taxon>
        <taxon>Bacillati</taxon>
        <taxon>Bacillota</taxon>
        <taxon>Bacilli</taxon>
        <taxon>Bacillales</taxon>
        <taxon>Bacillaceae</taxon>
        <taxon>Falsibacillus</taxon>
    </lineage>
</organism>